<dbReference type="WBParaSite" id="Pan_g5284.t1">
    <property type="protein sequence ID" value="Pan_g5284.t1"/>
    <property type="gene ID" value="Pan_g5284"/>
</dbReference>
<evidence type="ECO:0000313" key="2">
    <source>
        <dbReference type="WBParaSite" id="Pan_g5284.t1"/>
    </source>
</evidence>
<dbReference type="Proteomes" id="UP000492821">
    <property type="component" value="Unassembled WGS sequence"/>
</dbReference>
<dbReference type="AlphaFoldDB" id="A0A7E4VZH0"/>
<proteinExistence type="predicted"/>
<protein>
    <submittedName>
        <fullName evidence="2">DUF3822 family protein</fullName>
    </submittedName>
</protein>
<keyword evidence="1" id="KW-1185">Reference proteome</keyword>
<reference evidence="2" key="2">
    <citation type="submission" date="2020-10" db="UniProtKB">
        <authorList>
            <consortium name="WormBaseParasite"/>
        </authorList>
    </citation>
    <scope>IDENTIFICATION</scope>
</reference>
<reference evidence="1" key="1">
    <citation type="journal article" date="2013" name="Genetics">
        <title>The draft genome and transcriptome of Panagrellus redivivus are shaped by the harsh demands of a free-living lifestyle.</title>
        <authorList>
            <person name="Srinivasan J."/>
            <person name="Dillman A.R."/>
            <person name="Macchietto M.G."/>
            <person name="Heikkinen L."/>
            <person name="Lakso M."/>
            <person name="Fracchia K.M."/>
            <person name="Antoshechkin I."/>
            <person name="Mortazavi A."/>
            <person name="Wong G."/>
            <person name="Sternberg P.W."/>
        </authorList>
    </citation>
    <scope>NUCLEOTIDE SEQUENCE [LARGE SCALE GENOMIC DNA]</scope>
    <source>
        <strain evidence="1">MT8872</strain>
    </source>
</reference>
<sequence>MTYPFEKLSYSLRQRLCRLFDPAETYAFQIAAPNFIGFQPIQKFQQVSDARFLIYKNNILQKLDSSSVEYSTPTNSEAIPLYYVSNLLSMVKFTPDIKLSAVFGGFRLAPKHVYFYDCVLDETLIQSFVHAIINPIQHVHFYPCTFTSENAAKMLCNSPAFKALEDFTLKEPMFPSATWWIEALGEAGCTSFKSFHIHFASLSVLEIDKNIFLKFFKAQRNDFRMVITMSWQTKMHRAFKRVKKLLNEHFENCDFADYSQKAKGVEIYYGRQAWYYILRAD</sequence>
<organism evidence="1 2">
    <name type="scientific">Panagrellus redivivus</name>
    <name type="common">Microworm</name>
    <dbReference type="NCBI Taxonomy" id="6233"/>
    <lineage>
        <taxon>Eukaryota</taxon>
        <taxon>Metazoa</taxon>
        <taxon>Ecdysozoa</taxon>
        <taxon>Nematoda</taxon>
        <taxon>Chromadorea</taxon>
        <taxon>Rhabditida</taxon>
        <taxon>Tylenchina</taxon>
        <taxon>Panagrolaimomorpha</taxon>
        <taxon>Panagrolaimoidea</taxon>
        <taxon>Panagrolaimidae</taxon>
        <taxon>Panagrellus</taxon>
    </lineage>
</organism>
<evidence type="ECO:0000313" key="1">
    <source>
        <dbReference type="Proteomes" id="UP000492821"/>
    </source>
</evidence>
<name>A0A7E4VZH0_PANRE</name>
<accession>A0A7E4VZH0</accession>